<evidence type="ECO:0000313" key="2">
    <source>
        <dbReference type="EMBL" id="RMJ11427.1"/>
    </source>
</evidence>
<organism evidence="2 3">
    <name type="scientific">Fusarium kuroshium</name>
    <dbReference type="NCBI Taxonomy" id="2010991"/>
    <lineage>
        <taxon>Eukaryota</taxon>
        <taxon>Fungi</taxon>
        <taxon>Dikarya</taxon>
        <taxon>Ascomycota</taxon>
        <taxon>Pezizomycotina</taxon>
        <taxon>Sordariomycetes</taxon>
        <taxon>Hypocreomycetidae</taxon>
        <taxon>Hypocreales</taxon>
        <taxon>Nectriaceae</taxon>
        <taxon>Fusarium</taxon>
        <taxon>Fusarium solani species complex</taxon>
    </lineage>
</organism>
<proteinExistence type="predicted"/>
<reference evidence="2 3" key="1">
    <citation type="submission" date="2017-06" db="EMBL/GenBank/DDBJ databases">
        <title>Comparative genomic analysis of Ambrosia Fusariam Clade fungi.</title>
        <authorList>
            <person name="Stajich J.E."/>
            <person name="Carrillo J."/>
            <person name="Kijimoto T."/>
            <person name="Eskalen A."/>
            <person name="O'Donnell K."/>
            <person name="Kasson M."/>
        </authorList>
    </citation>
    <scope>NUCLEOTIDE SEQUENCE [LARGE SCALE GENOMIC DNA]</scope>
    <source>
        <strain evidence="2">UCR3666</strain>
    </source>
</reference>
<dbReference type="Proteomes" id="UP000277212">
    <property type="component" value="Unassembled WGS sequence"/>
</dbReference>
<dbReference type="EMBL" id="NKUJ01000168">
    <property type="protein sequence ID" value="RMJ11427.1"/>
    <property type="molecule type" value="Genomic_DNA"/>
</dbReference>
<feature type="compositionally biased region" description="Acidic residues" evidence="1">
    <location>
        <begin position="175"/>
        <end position="202"/>
    </location>
</feature>
<keyword evidence="3" id="KW-1185">Reference proteome</keyword>
<sequence>MFQNLPAEIQDMVWRQALEFNAPTVHGVEIRRTQADQPGTRMVEDGDKIEGVKYVGVTWEGFWDVNLVEKLDKVVALFPDLVVIYVVVAAASTIHPNLEDWRPSKTHILQDYLDRCNETASKDTAAIDFRSDGLIYREISPESLAEMGGLHEPMTLVYQFFTDFQERHQQGGAEAEAEDEPEAETEAGSEGEEEEVDKEEVEVEVKKTPVVRIMTWERARRVCPRFP</sequence>
<protein>
    <submittedName>
        <fullName evidence="2">Uncharacterized protein</fullName>
    </submittedName>
</protein>
<evidence type="ECO:0000313" key="3">
    <source>
        <dbReference type="Proteomes" id="UP000277212"/>
    </source>
</evidence>
<accession>A0A3M2S1J0</accession>
<name>A0A3M2S1J0_9HYPO</name>
<feature type="region of interest" description="Disordered" evidence="1">
    <location>
        <begin position="169"/>
        <end position="203"/>
    </location>
</feature>
<dbReference type="AlphaFoldDB" id="A0A3M2S1J0"/>
<dbReference type="OrthoDB" id="5022951at2759"/>
<gene>
    <name evidence="2" type="ORF">CDV36_008956</name>
</gene>
<evidence type="ECO:0000256" key="1">
    <source>
        <dbReference type="SAM" id="MobiDB-lite"/>
    </source>
</evidence>
<comment type="caution">
    <text evidence="2">The sequence shown here is derived from an EMBL/GenBank/DDBJ whole genome shotgun (WGS) entry which is preliminary data.</text>
</comment>